<name>A0A143PVN4_LUTPR</name>
<evidence type="ECO:0000313" key="2">
    <source>
        <dbReference type="Proteomes" id="UP000076079"/>
    </source>
</evidence>
<dbReference type="STRING" id="1855912.LuPra_05392"/>
<evidence type="ECO:0000313" key="1">
    <source>
        <dbReference type="EMBL" id="AMY12120.1"/>
    </source>
</evidence>
<organism evidence="1 2">
    <name type="scientific">Luteitalea pratensis</name>
    <dbReference type="NCBI Taxonomy" id="1855912"/>
    <lineage>
        <taxon>Bacteria</taxon>
        <taxon>Pseudomonadati</taxon>
        <taxon>Acidobacteriota</taxon>
        <taxon>Vicinamibacteria</taxon>
        <taxon>Vicinamibacterales</taxon>
        <taxon>Vicinamibacteraceae</taxon>
        <taxon>Luteitalea</taxon>
    </lineage>
</organism>
<dbReference type="KEGG" id="abac:LuPra_05392"/>
<keyword evidence="2" id="KW-1185">Reference proteome</keyword>
<reference evidence="2" key="2">
    <citation type="submission" date="2016-04" db="EMBL/GenBank/DDBJ databases">
        <title>First Complete Genome Sequence of a Subdivision 6 Acidobacterium.</title>
        <authorList>
            <person name="Huang S."/>
            <person name="Vieira S."/>
            <person name="Bunk B."/>
            <person name="Riedel T."/>
            <person name="Sproeer C."/>
            <person name="Overmann J."/>
        </authorList>
    </citation>
    <scope>NUCLEOTIDE SEQUENCE [LARGE SCALE GENOMIC DNA]</scope>
    <source>
        <strain evidence="2">DSM 100886 HEG_-6_39</strain>
    </source>
</reference>
<sequence>MLWVVALPSPVSAGPAPVAYSANINYYLDGSVAAAGPSDYVEALSRPLASVTGCMLSTPTARACGSSSATIGLLTTQSTMTDTAPGSMAGSAESANGYATFRDIVVVRGLTPGSYQLVPRVTIEGTTDWSGVVLPFTASVGVQLYGPDGKAVIQDTPLDTTQHSVAVTRTLGGIPFTAGVPFNVMIGFGHAARLFRNLPANTSVTASYTMRVTGLAVLDALGRVVTSYDIGALSGAAYSASGIERVDVESPDFEFTVSGPEQTMIPNGNPWGLTHTPDEGMSYRTFDGGCACGSSAVSARS</sequence>
<accession>A0A143PVN4</accession>
<dbReference type="Proteomes" id="UP000076079">
    <property type="component" value="Chromosome"/>
</dbReference>
<dbReference type="AlphaFoldDB" id="A0A143PVN4"/>
<protein>
    <submittedName>
        <fullName evidence="1">Uncharacterized protein</fullName>
    </submittedName>
</protein>
<proteinExistence type="predicted"/>
<gene>
    <name evidence="1" type="ORF">LuPra_05392</name>
</gene>
<dbReference type="EMBL" id="CP015136">
    <property type="protein sequence ID" value="AMY12120.1"/>
    <property type="molecule type" value="Genomic_DNA"/>
</dbReference>
<reference evidence="1 2" key="1">
    <citation type="journal article" date="2016" name="Genome Announc.">
        <title>First Complete Genome Sequence of a Subdivision 6 Acidobacterium Strain.</title>
        <authorList>
            <person name="Huang S."/>
            <person name="Vieira S."/>
            <person name="Bunk B."/>
            <person name="Riedel T."/>
            <person name="Sproer C."/>
            <person name="Overmann J."/>
        </authorList>
    </citation>
    <scope>NUCLEOTIDE SEQUENCE [LARGE SCALE GENOMIC DNA]</scope>
    <source>
        <strain evidence="2">DSM 100886 HEG_-6_39</strain>
    </source>
</reference>